<keyword evidence="2" id="KW-0677">Repeat</keyword>
<accession>A0AAV9DFV7</accession>
<dbReference type="Gene3D" id="2.40.330.10">
    <property type="entry name" value="DNA-binding pseudobarrel domain"/>
    <property type="match status" value="2"/>
</dbReference>
<organism evidence="8 9">
    <name type="scientific">Acorus calamus</name>
    <name type="common">Sweet flag</name>
    <dbReference type="NCBI Taxonomy" id="4465"/>
    <lineage>
        <taxon>Eukaryota</taxon>
        <taxon>Viridiplantae</taxon>
        <taxon>Streptophyta</taxon>
        <taxon>Embryophyta</taxon>
        <taxon>Tracheophyta</taxon>
        <taxon>Spermatophyta</taxon>
        <taxon>Magnoliopsida</taxon>
        <taxon>Liliopsida</taxon>
        <taxon>Acoraceae</taxon>
        <taxon>Acorus</taxon>
    </lineage>
</organism>
<dbReference type="GO" id="GO:0005634">
    <property type="term" value="C:nucleus"/>
    <property type="evidence" value="ECO:0007669"/>
    <property type="project" value="UniProtKB-SubCell"/>
</dbReference>
<dbReference type="InterPro" id="IPR015300">
    <property type="entry name" value="DNA-bd_pseudobarrel_sf"/>
</dbReference>
<evidence type="ECO:0000256" key="4">
    <source>
        <dbReference type="ARBA" id="ARBA00023125"/>
    </source>
</evidence>
<dbReference type="CDD" id="cd10017">
    <property type="entry name" value="B3_DNA"/>
    <property type="match status" value="2"/>
</dbReference>
<dbReference type="Proteomes" id="UP001180020">
    <property type="component" value="Unassembled WGS sequence"/>
</dbReference>
<dbReference type="PANTHER" id="PTHR31674">
    <property type="entry name" value="B3 DOMAIN-CONTAINING PROTEIN REM-LIKE 3-RELATED"/>
    <property type="match status" value="1"/>
</dbReference>
<keyword evidence="4" id="KW-0238">DNA-binding</keyword>
<comment type="caution">
    <text evidence="8">The sequence shown here is derived from an EMBL/GenBank/DDBJ whole genome shotgun (WGS) entry which is preliminary data.</text>
</comment>
<reference evidence="8" key="2">
    <citation type="submission" date="2023-06" db="EMBL/GenBank/DDBJ databases">
        <authorList>
            <person name="Ma L."/>
            <person name="Liu K.-W."/>
            <person name="Li Z."/>
            <person name="Hsiao Y.-Y."/>
            <person name="Qi Y."/>
            <person name="Fu T."/>
            <person name="Tang G."/>
            <person name="Zhang D."/>
            <person name="Sun W.-H."/>
            <person name="Liu D.-K."/>
            <person name="Li Y."/>
            <person name="Chen G.-Z."/>
            <person name="Liu X.-D."/>
            <person name="Liao X.-Y."/>
            <person name="Jiang Y.-T."/>
            <person name="Yu X."/>
            <person name="Hao Y."/>
            <person name="Huang J."/>
            <person name="Zhao X.-W."/>
            <person name="Ke S."/>
            <person name="Chen Y.-Y."/>
            <person name="Wu W.-L."/>
            <person name="Hsu J.-L."/>
            <person name="Lin Y.-F."/>
            <person name="Huang M.-D."/>
            <person name="Li C.-Y."/>
            <person name="Huang L."/>
            <person name="Wang Z.-W."/>
            <person name="Zhao X."/>
            <person name="Zhong W.-Y."/>
            <person name="Peng D.-H."/>
            <person name="Ahmad S."/>
            <person name="Lan S."/>
            <person name="Zhang J.-S."/>
            <person name="Tsai W.-C."/>
            <person name="Van De Peer Y."/>
            <person name="Liu Z.-J."/>
        </authorList>
    </citation>
    <scope>NUCLEOTIDE SEQUENCE</scope>
    <source>
        <strain evidence="8">CP</strain>
        <tissue evidence="8">Leaves</tissue>
    </source>
</reference>
<proteinExistence type="predicted"/>
<dbReference type="Pfam" id="PF02362">
    <property type="entry name" value="B3"/>
    <property type="match status" value="2"/>
</dbReference>
<dbReference type="GO" id="GO:0003677">
    <property type="term" value="F:DNA binding"/>
    <property type="evidence" value="ECO:0007669"/>
    <property type="project" value="UniProtKB-KW"/>
</dbReference>
<dbReference type="InterPro" id="IPR039218">
    <property type="entry name" value="REM_fam"/>
</dbReference>
<evidence type="ECO:0000256" key="5">
    <source>
        <dbReference type="ARBA" id="ARBA00023163"/>
    </source>
</evidence>
<comment type="subcellular location">
    <subcellularLocation>
        <location evidence="1">Nucleus</location>
    </subcellularLocation>
</comment>
<evidence type="ECO:0000313" key="9">
    <source>
        <dbReference type="Proteomes" id="UP001180020"/>
    </source>
</evidence>
<dbReference type="EMBL" id="JAUJYO010000013">
    <property type="protein sequence ID" value="KAK1299915.1"/>
    <property type="molecule type" value="Genomic_DNA"/>
</dbReference>
<keyword evidence="3" id="KW-0805">Transcription regulation</keyword>
<evidence type="ECO:0000256" key="6">
    <source>
        <dbReference type="ARBA" id="ARBA00023242"/>
    </source>
</evidence>
<dbReference type="PANTHER" id="PTHR31674:SF62">
    <property type="entry name" value="B3 DOMAIN-CONTAINING PROTEIN REM14-RELATED"/>
    <property type="match status" value="1"/>
</dbReference>
<evidence type="ECO:0000256" key="2">
    <source>
        <dbReference type="ARBA" id="ARBA00022737"/>
    </source>
</evidence>
<evidence type="ECO:0000256" key="1">
    <source>
        <dbReference type="ARBA" id="ARBA00004123"/>
    </source>
</evidence>
<evidence type="ECO:0000313" key="8">
    <source>
        <dbReference type="EMBL" id="KAK1299915.1"/>
    </source>
</evidence>
<feature type="domain" description="TF-B3" evidence="7">
    <location>
        <begin position="8"/>
        <end position="104"/>
    </location>
</feature>
<gene>
    <name evidence="8" type="ORF">QJS10_CPB13g00173</name>
</gene>
<keyword evidence="6" id="KW-0539">Nucleus</keyword>
<dbReference type="PROSITE" id="PS50863">
    <property type="entry name" value="B3"/>
    <property type="match status" value="2"/>
</dbReference>
<keyword evidence="5" id="KW-0804">Transcription</keyword>
<protein>
    <recommendedName>
        <fullName evidence="7">TF-B3 domain-containing protein</fullName>
    </recommendedName>
</protein>
<dbReference type="SUPFAM" id="SSF101936">
    <property type="entry name" value="DNA-binding pseudobarrel domain"/>
    <property type="match status" value="3"/>
</dbReference>
<dbReference type="AlphaFoldDB" id="A0AAV9DFV7"/>
<evidence type="ECO:0000256" key="3">
    <source>
        <dbReference type="ARBA" id="ARBA00023015"/>
    </source>
</evidence>
<dbReference type="SMART" id="SM01019">
    <property type="entry name" value="B3"/>
    <property type="match status" value="2"/>
</dbReference>
<feature type="domain" description="TF-B3" evidence="7">
    <location>
        <begin position="168"/>
        <end position="265"/>
    </location>
</feature>
<sequence length="402" mass="46014">MDFSSSTKPLFFKVLVHGFHKKLSIPPTFVRKHLAHLNSSKSRGTIKSPLGRSWIVYVIVNDKGCFLEDGWRLFVRDHDLRVSDFLVFQYEGRLNFSVKLFNGSGCEKEYKSGTKVDVPPSTSPNGCTKQGSSDNECEIMLKKRTTESTPLRNGIETKAIYQQNGISSFEATINLSNISYPYMQIPCKFAAMNGFQEKEEIMVRDPGGREWQLKISHRGKLKRETCLCGQWLNLAKVNGLEVGDVCIFEFNPHSDIMDVRIAKKTSKLNCCKKETTEECSTENEIEKQFPLGSTRQGSSDDECKLNLRTTEHPRTRNATEVKDIHHRDGISFFEATMNWTNISRPYMWIPRKSGDLNGFRNGQEIMMRDPNQRLWKMKICCYAEEMIEFLVGSGSILHELMA</sequence>
<reference evidence="8" key="1">
    <citation type="journal article" date="2023" name="Nat. Commun.">
        <title>Diploid and tetraploid genomes of Acorus and the evolution of monocots.</title>
        <authorList>
            <person name="Ma L."/>
            <person name="Liu K.W."/>
            <person name="Li Z."/>
            <person name="Hsiao Y.Y."/>
            <person name="Qi Y."/>
            <person name="Fu T."/>
            <person name="Tang G.D."/>
            <person name="Zhang D."/>
            <person name="Sun W.H."/>
            <person name="Liu D.K."/>
            <person name="Li Y."/>
            <person name="Chen G.Z."/>
            <person name="Liu X.D."/>
            <person name="Liao X.Y."/>
            <person name="Jiang Y.T."/>
            <person name="Yu X."/>
            <person name="Hao Y."/>
            <person name="Huang J."/>
            <person name="Zhao X.W."/>
            <person name="Ke S."/>
            <person name="Chen Y.Y."/>
            <person name="Wu W.L."/>
            <person name="Hsu J.L."/>
            <person name="Lin Y.F."/>
            <person name="Huang M.D."/>
            <person name="Li C.Y."/>
            <person name="Huang L."/>
            <person name="Wang Z.W."/>
            <person name="Zhao X."/>
            <person name="Zhong W.Y."/>
            <person name="Peng D.H."/>
            <person name="Ahmad S."/>
            <person name="Lan S."/>
            <person name="Zhang J.S."/>
            <person name="Tsai W.C."/>
            <person name="Van de Peer Y."/>
            <person name="Liu Z.J."/>
        </authorList>
    </citation>
    <scope>NUCLEOTIDE SEQUENCE</scope>
    <source>
        <strain evidence="8">CP</strain>
    </source>
</reference>
<dbReference type="InterPro" id="IPR003340">
    <property type="entry name" value="B3_DNA-bd"/>
</dbReference>
<keyword evidence="9" id="KW-1185">Reference proteome</keyword>
<evidence type="ECO:0000259" key="7">
    <source>
        <dbReference type="PROSITE" id="PS50863"/>
    </source>
</evidence>
<name>A0AAV9DFV7_ACOCL</name>